<evidence type="ECO:0000313" key="10">
    <source>
        <dbReference type="Proteomes" id="UP001500575"/>
    </source>
</evidence>
<gene>
    <name evidence="9" type="ORF">GCM10009843_23110</name>
</gene>
<dbReference type="PANTHER" id="PTHR30582">
    <property type="entry name" value="L,D-TRANSPEPTIDASE"/>
    <property type="match status" value="1"/>
</dbReference>
<feature type="compositionally biased region" description="Low complexity" evidence="7">
    <location>
        <begin position="56"/>
        <end position="68"/>
    </location>
</feature>
<dbReference type="RefSeq" id="WP_344303870.1">
    <property type="nucleotide sequence ID" value="NZ_BAAAQQ010000011.1"/>
</dbReference>
<feature type="active site" description="Proton donor/acceptor" evidence="6">
    <location>
        <position position="166"/>
    </location>
</feature>
<evidence type="ECO:0000256" key="3">
    <source>
        <dbReference type="ARBA" id="ARBA00022960"/>
    </source>
</evidence>
<evidence type="ECO:0000313" key="9">
    <source>
        <dbReference type="EMBL" id="GAA2125430.1"/>
    </source>
</evidence>
<dbReference type="InterPro" id="IPR005490">
    <property type="entry name" value="LD_TPept_cat_dom"/>
</dbReference>
<keyword evidence="3 6" id="KW-0133">Cell shape</keyword>
<evidence type="ECO:0000256" key="1">
    <source>
        <dbReference type="ARBA" id="ARBA00004752"/>
    </source>
</evidence>
<dbReference type="Proteomes" id="UP001500575">
    <property type="component" value="Unassembled WGS sequence"/>
</dbReference>
<keyword evidence="4 6" id="KW-0573">Peptidoglycan synthesis</keyword>
<dbReference type="EMBL" id="BAAAQQ010000011">
    <property type="protein sequence ID" value="GAA2125430.1"/>
    <property type="molecule type" value="Genomic_DNA"/>
</dbReference>
<organism evidence="9 10">
    <name type="scientific">Nocardioides bigeumensis</name>
    <dbReference type="NCBI Taxonomy" id="433657"/>
    <lineage>
        <taxon>Bacteria</taxon>
        <taxon>Bacillati</taxon>
        <taxon>Actinomycetota</taxon>
        <taxon>Actinomycetes</taxon>
        <taxon>Propionibacteriales</taxon>
        <taxon>Nocardioidaceae</taxon>
        <taxon>Nocardioides</taxon>
    </lineage>
</organism>
<comment type="pathway">
    <text evidence="1 6">Cell wall biogenesis; peptidoglycan biosynthesis.</text>
</comment>
<keyword evidence="2" id="KW-0808">Transferase</keyword>
<dbReference type="Gene3D" id="2.40.440.10">
    <property type="entry name" value="L,D-transpeptidase catalytic domain-like"/>
    <property type="match status" value="1"/>
</dbReference>
<evidence type="ECO:0000259" key="8">
    <source>
        <dbReference type="PROSITE" id="PS52029"/>
    </source>
</evidence>
<sequence>MTSHRRDDVRPRYGRIVLLVSALVVTLTSVLGGIGVIPNGESPAVAADDKPRAADPSESAAPEPANPALGVRSVERNAAARMLPHDSGEGRRVVFSEGGQRVWLVGENGEVKRTYLVSGSLYDNLDQGTHTVYSRSENATGILDSGSMRWFVRFAYGDTGAAIGFHDIPVLDGDRVQSPGQLGTPTSHGCIRQRTKDAKAMWDFAELGTTVVVVA</sequence>
<comment type="caution">
    <text evidence="9">The sequence shown here is derived from an EMBL/GenBank/DDBJ whole genome shotgun (WGS) entry which is preliminary data.</text>
</comment>
<dbReference type="SUPFAM" id="SSF141523">
    <property type="entry name" value="L,D-transpeptidase catalytic domain-like"/>
    <property type="match status" value="1"/>
</dbReference>
<keyword evidence="5 6" id="KW-0961">Cell wall biogenesis/degradation</keyword>
<protein>
    <recommendedName>
        <fullName evidence="8">L,D-TPase catalytic domain-containing protein</fullName>
    </recommendedName>
</protein>
<name>A0ABN2YCP1_9ACTN</name>
<dbReference type="Pfam" id="PF03734">
    <property type="entry name" value="YkuD"/>
    <property type="match status" value="1"/>
</dbReference>
<evidence type="ECO:0000256" key="7">
    <source>
        <dbReference type="SAM" id="MobiDB-lite"/>
    </source>
</evidence>
<evidence type="ECO:0000256" key="2">
    <source>
        <dbReference type="ARBA" id="ARBA00022679"/>
    </source>
</evidence>
<dbReference type="PROSITE" id="PS52029">
    <property type="entry name" value="LD_TPASE"/>
    <property type="match status" value="1"/>
</dbReference>
<feature type="region of interest" description="Disordered" evidence="7">
    <location>
        <begin position="44"/>
        <end position="71"/>
    </location>
</feature>
<feature type="active site" description="Nucleophile" evidence="6">
    <location>
        <position position="190"/>
    </location>
</feature>
<dbReference type="InterPro" id="IPR050979">
    <property type="entry name" value="LD-transpeptidase"/>
</dbReference>
<proteinExistence type="predicted"/>
<feature type="domain" description="L,D-TPase catalytic" evidence="8">
    <location>
        <begin position="91"/>
        <end position="214"/>
    </location>
</feature>
<evidence type="ECO:0000256" key="4">
    <source>
        <dbReference type="ARBA" id="ARBA00022984"/>
    </source>
</evidence>
<reference evidence="9 10" key="1">
    <citation type="journal article" date="2019" name="Int. J. Syst. Evol. Microbiol.">
        <title>The Global Catalogue of Microorganisms (GCM) 10K type strain sequencing project: providing services to taxonomists for standard genome sequencing and annotation.</title>
        <authorList>
            <consortium name="The Broad Institute Genomics Platform"/>
            <consortium name="The Broad Institute Genome Sequencing Center for Infectious Disease"/>
            <person name="Wu L."/>
            <person name="Ma J."/>
        </authorList>
    </citation>
    <scope>NUCLEOTIDE SEQUENCE [LARGE SCALE GENOMIC DNA]</scope>
    <source>
        <strain evidence="9 10">JCM 16021</strain>
    </source>
</reference>
<dbReference type="PANTHER" id="PTHR30582:SF2">
    <property type="entry name" value="L,D-TRANSPEPTIDASE YCIB-RELATED"/>
    <property type="match status" value="1"/>
</dbReference>
<keyword evidence="10" id="KW-1185">Reference proteome</keyword>
<dbReference type="InterPro" id="IPR038063">
    <property type="entry name" value="Transpep_catalytic_dom"/>
</dbReference>
<dbReference type="CDD" id="cd16913">
    <property type="entry name" value="YkuD_like"/>
    <property type="match status" value="1"/>
</dbReference>
<accession>A0ABN2YCP1</accession>
<evidence type="ECO:0000256" key="6">
    <source>
        <dbReference type="PROSITE-ProRule" id="PRU01373"/>
    </source>
</evidence>
<evidence type="ECO:0000256" key="5">
    <source>
        <dbReference type="ARBA" id="ARBA00023316"/>
    </source>
</evidence>